<accession>A0ABX4JRV4</accession>
<reference evidence="1 2" key="1">
    <citation type="submission" date="2017-09" db="EMBL/GenBank/DDBJ databases">
        <title>Comparative genomics of rhizobia isolated from Phaseolus vulgaris in China.</title>
        <authorList>
            <person name="Tong W."/>
        </authorList>
    </citation>
    <scope>NUCLEOTIDE SEQUENCE [LARGE SCALE GENOMIC DNA]</scope>
    <source>
        <strain evidence="1 2">FH14</strain>
    </source>
</reference>
<dbReference type="Proteomes" id="UP000219914">
    <property type="component" value="Unassembled WGS sequence"/>
</dbReference>
<evidence type="ECO:0000313" key="2">
    <source>
        <dbReference type="Proteomes" id="UP000219914"/>
    </source>
</evidence>
<gene>
    <name evidence="1" type="ORF">CO674_15730</name>
</gene>
<dbReference type="EMBL" id="NWSY01000011">
    <property type="protein sequence ID" value="PDT22506.1"/>
    <property type="molecule type" value="Genomic_DNA"/>
</dbReference>
<protein>
    <submittedName>
        <fullName evidence="1">Uncharacterized protein</fullName>
    </submittedName>
</protein>
<name>A0ABX4JRV4_9HYPH</name>
<sequence>MQRAAQRCAAFFVGRIGIGPSKSLPLTLTLSPLAGRGDVPHEMSAGHGEFAAISVRPASGEKVQAGG</sequence>
<proteinExistence type="predicted"/>
<evidence type="ECO:0000313" key="1">
    <source>
        <dbReference type="EMBL" id="PDT22506.1"/>
    </source>
</evidence>
<organism evidence="1 2">
    <name type="scientific">Rhizobium hidalgonense</name>
    <dbReference type="NCBI Taxonomy" id="1538159"/>
    <lineage>
        <taxon>Bacteria</taxon>
        <taxon>Pseudomonadati</taxon>
        <taxon>Pseudomonadota</taxon>
        <taxon>Alphaproteobacteria</taxon>
        <taxon>Hyphomicrobiales</taxon>
        <taxon>Rhizobiaceae</taxon>
        <taxon>Rhizobium/Agrobacterium group</taxon>
        <taxon>Rhizobium</taxon>
    </lineage>
</organism>
<comment type="caution">
    <text evidence="1">The sequence shown here is derived from an EMBL/GenBank/DDBJ whole genome shotgun (WGS) entry which is preliminary data.</text>
</comment>
<keyword evidence="2" id="KW-1185">Reference proteome</keyword>